<comment type="caution">
    <text evidence="2">The sequence shown here is derived from an EMBL/GenBank/DDBJ whole genome shotgun (WGS) entry which is preliminary data.</text>
</comment>
<dbReference type="EMBL" id="JAGYPM010000007">
    <property type="protein sequence ID" value="MBS4192913.1"/>
    <property type="molecule type" value="Genomic_DNA"/>
</dbReference>
<keyword evidence="1" id="KW-0472">Membrane</keyword>
<organism evidence="2 3">
    <name type="scientific">Cytobacillus citreus</name>
    <dbReference type="NCBI Taxonomy" id="2833586"/>
    <lineage>
        <taxon>Bacteria</taxon>
        <taxon>Bacillati</taxon>
        <taxon>Bacillota</taxon>
        <taxon>Bacilli</taxon>
        <taxon>Bacillales</taxon>
        <taxon>Bacillaceae</taxon>
        <taxon>Cytobacillus</taxon>
    </lineage>
</organism>
<reference evidence="2 3" key="1">
    <citation type="submission" date="2021-05" db="EMBL/GenBank/DDBJ databases">
        <title>Novel Bacillus species.</title>
        <authorList>
            <person name="Liu G."/>
        </authorList>
    </citation>
    <scope>NUCLEOTIDE SEQUENCE [LARGE SCALE GENOMIC DNA]</scope>
    <source>
        <strain evidence="2 3">FJAT-49705</strain>
    </source>
</reference>
<name>A0ABS5NYK3_9BACI</name>
<proteinExistence type="predicted"/>
<gene>
    <name evidence="2" type="ORF">KHA94_22615</name>
</gene>
<evidence type="ECO:0008006" key="4">
    <source>
        <dbReference type="Google" id="ProtNLM"/>
    </source>
</evidence>
<dbReference type="RefSeq" id="WP_213104363.1">
    <property type="nucleotide sequence ID" value="NZ_JAGYPM010000007.1"/>
</dbReference>
<accession>A0ABS5NYK3</accession>
<sequence length="133" mass="15941">MKKVIRVEILVIIIFFVIVFIFKNDFSNIAKVEYQKYNHTNGSFGEVIIIDDNDRIKQITKILNKGKHQKIAYKKDYHENYKLILMYEDGTTEVIRIWKNFGRNFDLFESDKRDGVYKIKNKNSREELSEILN</sequence>
<protein>
    <recommendedName>
        <fullName evidence="4">DUF3139 domain-containing protein</fullName>
    </recommendedName>
</protein>
<evidence type="ECO:0000256" key="1">
    <source>
        <dbReference type="SAM" id="Phobius"/>
    </source>
</evidence>
<evidence type="ECO:0000313" key="3">
    <source>
        <dbReference type="Proteomes" id="UP000681027"/>
    </source>
</evidence>
<feature type="transmembrane region" description="Helical" evidence="1">
    <location>
        <begin position="5"/>
        <end position="22"/>
    </location>
</feature>
<dbReference type="Proteomes" id="UP000681027">
    <property type="component" value="Unassembled WGS sequence"/>
</dbReference>
<evidence type="ECO:0000313" key="2">
    <source>
        <dbReference type="EMBL" id="MBS4192913.1"/>
    </source>
</evidence>
<keyword evidence="1" id="KW-1133">Transmembrane helix</keyword>
<keyword evidence="3" id="KW-1185">Reference proteome</keyword>
<keyword evidence="1" id="KW-0812">Transmembrane</keyword>